<feature type="domain" description="PNPLA" evidence="5">
    <location>
        <begin position="13"/>
        <end position="203"/>
    </location>
</feature>
<dbReference type="SUPFAM" id="SSF52151">
    <property type="entry name" value="FabD/lysophospholipase-like"/>
    <property type="match status" value="1"/>
</dbReference>
<evidence type="ECO:0000313" key="6">
    <source>
        <dbReference type="EMBL" id="GGZ13005.1"/>
    </source>
</evidence>
<evidence type="ECO:0000256" key="3">
    <source>
        <dbReference type="ARBA" id="ARBA00023098"/>
    </source>
</evidence>
<keyword evidence="3 4" id="KW-0443">Lipid metabolism</keyword>
<dbReference type="GO" id="GO:0016787">
    <property type="term" value="F:hydrolase activity"/>
    <property type="evidence" value="ECO:0007669"/>
    <property type="project" value="UniProtKB-UniRule"/>
</dbReference>
<name>A0A918PJJ9_9BACT</name>
<feature type="short sequence motif" description="GXGXXG" evidence="4">
    <location>
        <begin position="17"/>
        <end position="22"/>
    </location>
</feature>
<feature type="short sequence motif" description="DGA/G" evidence="4">
    <location>
        <begin position="190"/>
        <end position="192"/>
    </location>
</feature>
<evidence type="ECO:0000313" key="7">
    <source>
        <dbReference type="Proteomes" id="UP000619457"/>
    </source>
</evidence>
<dbReference type="InterPro" id="IPR016035">
    <property type="entry name" value="Acyl_Trfase/lysoPLipase"/>
</dbReference>
<dbReference type="CDD" id="cd07205">
    <property type="entry name" value="Pat_PNPLA6_PNPLA7_NTE1_like"/>
    <property type="match status" value="1"/>
</dbReference>
<feature type="short sequence motif" description="GXSXG" evidence="4">
    <location>
        <begin position="44"/>
        <end position="48"/>
    </location>
</feature>
<dbReference type="PROSITE" id="PS51635">
    <property type="entry name" value="PNPLA"/>
    <property type="match status" value="1"/>
</dbReference>
<feature type="active site" description="Proton acceptor" evidence="4">
    <location>
        <position position="190"/>
    </location>
</feature>
<accession>A0A918PJJ9</accession>
<dbReference type="PANTHER" id="PTHR14226:SF29">
    <property type="entry name" value="NEUROPATHY TARGET ESTERASE SWS"/>
    <property type="match status" value="1"/>
</dbReference>
<dbReference type="Pfam" id="PF19143">
    <property type="entry name" value="Omp85_2"/>
    <property type="match status" value="1"/>
</dbReference>
<dbReference type="EMBL" id="BMWX01000001">
    <property type="protein sequence ID" value="GGZ13005.1"/>
    <property type="molecule type" value="Genomic_DNA"/>
</dbReference>
<dbReference type="GO" id="GO:0016042">
    <property type="term" value="P:lipid catabolic process"/>
    <property type="evidence" value="ECO:0007669"/>
    <property type="project" value="UniProtKB-UniRule"/>
</dbReference>
<feature type="active site" description="Nucleophile" evidence="4">
    <location>
        <position position="46"/>
    </location>
</feature>
<evidence type="ECO:0000256" key="2">
    <source>
        <dbReference type="ARBA" id="ARBA00022963"/>
    </source>
</evidence>
<keyword evidence="7" id="KW-1185">Reference proteome</keyword>
<dbReference type="InterPro" id="IPR002641">
    <property type="entry name" value="PNPLA_dom"/>
</dbReference>
<proteinExistence type="predicted"/>
<sequence>MGAEAQQKPKVGLVLSGGGAKGIAHVGIIQAMERAGVRPDYIVGTSMGSVIGGLYAIGYSGAELEEIVKTSDWELMVSNRVSYSSIAFEEKEYYNRYLFELPVIDGKIAVPAGLIEGQKLSETLHYYSWPSIPYKSFDDFPIPFRAIATDVKSGKAVVLESGYLADAMRASIAIPTAFTPFEADSTLFVDGGVVNNFPVDIVREMGADYVIGINVGDEDFLDPKELDSFSSILMQIAMTSSYSKLVDNIAGCDIYIKPDLLEYSTASFSAFQEILDLGKAAGEEYEPQFEELAKKLPPMDPIVGIGTKVDSVVIHGIVINGNKMFSDELIRSKLGFNQIDTLSRSDLQKGIDRVFGVNGFSKVGYQLSPLPNGAYRLVINTKEKQNTILSGAFHYDNVFSAGVLLNLTMRDLLGKPSRTVAIADISQNPKFRLDHYKYLGDDKKYAINVRYDYLFQQIPEYEDGIKRDLYLNRQSQVKLNFITTHSLKQSSWFGPFFEHTKAQSSYQISIPSEVKGAYYSSYGLRFLHIRSSLNDRNFPTQGSELIVESLFRTLNKFKIKLKNGVDTLTLNQGDVEVKIPKSELDRTFEEITPNGYLTTYFNYQKFFALGNKVQLVPSMALGLTISGQDESFLFNDFSIGGYQRVQFDDTPAWGLNYGELTAENFGKLGLYSQWIPSPNLYIRAGTNLIGHQSHIPFGGNGDFDMNGFMKDQLILGFGVDASLNSFLGPITAGLTTNTKDGAIRPYLAIGFSFNYSDR</sequence>
<keyword evidence="1 4" id="KW-0378">Hydrolase</keyword>
<dbReference type="Pfam" id="PF01734">
    <property type="entry name" value="Patatin"/>
    <property type="match status" value="1"/>
</dbReference>
<reference evidence="6" key="1">
    <citation type="journal article" date="2014" name="Int. J. Syst. Evol. Microbiol.">
        <title>Complete genome sequence of Corynebacterium casei LMG S-19264T (=DSM 44701T), isolated from a smear-ripened cheese.</title>
        <authorList>
            <consortium name="US DOE Joint Genome Institute (JGI-PGF)"/>
            <person name="Walter F."/>
            <person name="Albersmeier A."/>
            <person name="Kalinowski J."/>
            <person name="Ruckert C."/>
        </authorList>
    </citation>
    <scope>NUCLEOTIDE SEQUENCE</scope>
    <source>
        <strain evidence="6">KCTC 12368</strain>
    </source>
</reference>
<dbReference type="InterPro" id="IPR043864">
    <property type="entry name" value="Omp85-like_dom"/>
</dbReference>
<dbReference type="InterPro" id="IPR050301">
    <property type="entry name" value="NTE"/>
</dbReference>
<dbReference type="Proteomes" id="UP000619457">
    <property type="component" value="Unassembled WGS sequence"/>
</dbReference>
<comment type="caution">
    <text evidence="6">The sequence shown here is derived from an EMBL/GenBank/DDBJ whole genome shotgun (WGS) entry which is preliminary data.</text>
</comment>
<gene>
    <name evidence="6" type="ORF">GCM10007049_00940</name>
</gene>
<reference evidence="6" key="2">
    <citation type="submission" date="2020-09" db="EMBL/GenBank/DDBJ databases">
        <authorList>
            <person name="Sun Q."/>
            <person name="Kim S."/>
        </authorList>
    </citation>
    <scope>NUCLEOTIDE SEQUENCE</scope>
    <source>
        <strain evidence="6">KCTC 12368</strain>
    </source>
</reference>
<evidence type="ECO:0000259" key="5">
    <source>
        <dbReference type="PROSITE" id="PS51635"/>
    </source>
</evidence>
<dbReference type="Gene3D" id="3.10.20.310">
    <property type="entry name" value="membrane protein fhac"/>
    <property type="match status" value="1"/>
</dbReference>
<organism evidence="6 7">
    <name type="scientific">Echinicola pacifica</name>
    <dbReference type="NCBI Taxonomy" id="346377"/>
    <lineage>
        <taxon>Bacteria</taxon>
        <taxon>Pseudomonadati</taxon>
        <taxon>Bacteroidota</taxon>
        <taxon>Cytophagia</taxon>
        <taxon>Cytophagales</taxon>
        <taxon>Cyclobacteriaceae</taxon>
        <taxon>Echinicola</taxon>
    </lineage>
</organism>
<dbReference type="GO" id="GO:0019867">
    <property type="term" value="C:outer membrane"/>
    <property type="evidence" value="ECO:0007669"/>
    <property type="project" value="InterPro"/>
</dbReference>
<protein>
    <submittedName>
        <fullName evidence="6">Patatin</fullName>
    </submittedName>
</protein>
<dbReference type="AlphaFoldDB" id="A0A918PJJ9"/>
<evidence type="ECO:0000256" key="4">
    <source>
        <dbReference type="PROSITE-ProRule" id="PRU01161"/>
    </source>
</evidence>
<dbReference type="PANTHER" id="PTHR14226">
    <property type="entry name" value="NEUROPATHY TARGET ESTERASE/SWISS CHEESE D.MELANOGASTER"/>
    <property type="match status" value="1"/>
</dbReference>
<evidence type="ECO:0000256" key="1">
    <source>
        <dbReference type="ARBA" id="ARBA00022801"/>
    </source>
</evidence>
<keyword evidence="2 4" id="KW-0442">Lipid degradation</keyword>
<dbReference type="Gene3D" id="3.40.1090.10">
    <property type="entry name" value="Cytosolic phospholipase A2 catalytic domain"/>
    <property type="match status" value="2"/>
</dbReference>